<dbReference type="SMART" id="SM00360">
    <property type="entry name" value="RRM"/>
    <property type="match status" value="1"/>
</dbReference>
<feature type="compositionally biased region" description="Pro residues" evidence="3">
    <location>
        <begin position="190"/>
        <end position="210"/>
    </location>
</feature>
<dbReference type="AlphaFoldDB" id="A0A6G1SHW4"/>
<feature type="compositionally biased region" description="Polar residues" evidence="3">
    <location>
        <begin position="179"/>
        <end position="188"/>
    </location>
</feature>
<evidence type="ECO:0000313" key="5">
    <source>
        <dbReference type="EMBL" id="MDE49562.1"/>
    </source>
</evidence>
<proteinExistence type="predicted"/>
<dbReference type="GO" id="GO:0003723">
    <property type="term" value="F:RNA binding"/>
    <property type="evidence" value="ECO:0007669"/>
    <property type="project" value="UniProtKB-UniRule"/>
</dbReference>
<organism evidence="5">
    <name type="scientific">Aceria tosichella</name>
    <name type="common">wheat curl mite</name>
    <dbReference type="NCBI Taxonomy" id="561515"/>
    <lineage>
        <taxon>Eukaryota</taxon>
        <taxon>Metazoa</taxon>
        <taxon>Ecdysozoa</taxon>
        <taxon>Arthropoda</taxon>
        <taxon>Chelicerata</taxon>
        <taxon>Arachnida</taxon>
        <taxon>Acari</taxon>
        <taxon>Acariformes</taxon>
        <taxon>Trombidiformes</taxon>
        <taxon>Prostigmata</taxon>
        <taxon>Eupodina</taxon>
        <taxon>Eriophyoidea</taxon>
        <taxon>Eriophyidae</taxon>
        <taxon>Eriophyinae</taxon>
        <taxon>Aceriini</taxon>
        <taxon>Aceria</taxon>
    </lineage>
</organism>
<dbReference type="Pfam" id="PF00076">
    <property type="entry name" value="RRM_1"/>
    <property type="match status" value="1"/>
</dbReference>
<keyword evidence="1 2" id="KW-0694">RNA-binding</keyword>
<protein>
    <submittedName>
        <fullName evidence="5">RNA-binding protein 1</fullName>
    </submittedName>
</protein>
<feature type="compositionally biased region" description="Basic and acidic residues" evidence="3">
    <location>
        <begin position="153"/>
        <end position="163"/>
    </location>
</feature>
<dbReference type="InterPro" id="IPR000504">
    <property type="entry name" value="RRM_dom"/>
</dbReference>
<dbReference type="Gene3D" id="3.30.70.330">
    <property type="match status" value="1"/>
</dbReference>
<name>A0A6G1SHW4_9ACAR</name>
<evidence type="ECO:0000256" key="1">
    <source>
        <dbReference type="ARBA" id="ARBA00022884"/>
    </source>
</evidence>
<dbReference type="EMBL" id="GGYP01004791">
    <property type="protein sequence ID" value="MDE49562.1"/>
    <property type="molecule type" value="Transcribed_RNA"/>
</dbReference>
<dbReference type="InterPro" id="IPR012677">
    <property type="entry name" value="Nucleotide-bd_a/b_plait_sf"/>
</dbReference>
<feature type="compositionally biased region" description="Gly residues" evidence="3">
    <location>
        <begin position="115"/>
        <end position="131"/>
    </location>
</feature>
<dbReference type="PROSITE" id="PS50102">
    <property type="entry name" value="RRM"/>
    <property type="match status" value="1"/>
</dbReference>
<dbReference type="CDD" id="cd12373">
    <property type="entry name" value="RRM_SRSF3_like"/>
    <property type="match status" value="1"/>
</dbReference>
<dbReference type="InterPro" id="IPR035979">
    <property type="entry name" value="RBD_domain_sf"/>
</dbReference>
<dbReference type="PANTHER" id="PTHR23147">
    <property type="entry name" value="SERINE/ARGININE RICH SPLICING FACTOR"/>
    <property type="match status" value="1"/>
</dbReference>
<evidence type="ECO:0000256" key="3">
    <source>
        <dbReference type="SAM" id="MobiDB-lite"/>
    </source>
</evidence>
<dbReference type="SUPFAM" id="SSF54928">
    <property type="entry name" value="RNA-binding domain, RBD"/>
    <property type="match status" value="1"/>
</dbReference>
<gene>
    <name evidence="5" type="primary">Rbp1</name>
    <name evidence="5" type="ORF">g.13046</name>
</gene>
<evidence type="ECO:0000259" key="4">
    <source>
        <dbReference type="PROSITE" id="PS50102"/>
    </source>
</evidence>
<sequence length="216" mass="22979">MSTHGGPPRSSRENWKIGCKVYVGNLAEGASKADIEGAFSKYGPLRNCWVARNPPGFAFVEFEDGRDAEDACRHLDGTRIAGGRIKAEMSHGRTRRGRGGGPPSFGRGPPPYPYGGIGRGGYAGGPRGGHYNGHSDPYGGPRGGYGGSGHHGGYIDRAGRDRYPPPPGRSLGGKDYRQFSRSRSNSLGKSPPPPPPPRATARPRTPPSRTPSPERH</sequence>
<feature type="domain" description="RRM" evidence="4">
    <location>
        <begin position="19"/>
        <end position="92"/>
    </location>
</feature>
<accession>A0A6G1SHW4</accession>
<evidence type="ECO:0000256" key="2">
    <source>
        <dbReference type="PROSITE-ProRule" id="PRU00176"/>
    </source>
</evidence>
<dbReference type="FunFam" id="3.30.70.330:FF:001074">
    <property type="entry name" value="Splicing factor, arginine/serine-rich 7"/>
    <property type="match status" value="1"/>
</dbReference>
<reference evidence="5" key="1">
    <citation type="submission" date="2018-10" db="EMBL/GenBank/DDBJ databases">
        <title>Transcriptome assembly of Aceria tosichella (Wheat curl mite) Type 2.</title>
        <authorList>
            <person name="Scully E.D."/>
            <person name="Geib S.M."/>
            <person name="Palmer N.A."/>
            <person name="Gupta A.K."/>
            <person name="Sarath G."/>
            <person name="Tatineni S."/>
        </authorList>
    </citation>
    <scope>NUCLEOTIDE SEQUENCE</scope>
    <source>
        <strain evidence="5">LincolnNE</strain>
    </source>
</reference>
<dbReference type="InterPro" id="IPR050907">
    <property type="entry name" value="SRSF"/>
</dbReference>
<feature type="compositionally biased region" description="Gly residues" evidence="3">
    <location>
        <begin position="140"/>
        <end position="152"/>
    </location>
</feature>
<feature type="region of interest" description="Disordered" evidence="3">
    <location>
        <begin position="87"/>
        <end position="216"/>
    </location>
</feature>